<dbReference type="PROSITE" id="PS51257">
    <property type="entry name" value="PROKAR_LIPOPROTEIN"/>
    <property type="match status" value="1"/>
</dbReference>
<gene>
    <name evidence="3" type="ORF">SAMN04489714_0703</name>
</gene>
<proteinExistence type="predicted"/>
<keyword evidence="2" id="KW-0732">Signal</keyword>
<name>A0ABY0V6D3_9ACTO</name>
<dbReference type="Pfam" id="PF16145">
    <property type="entry name" value="DUF4853"/>
    <property type="match status" value="1"/>
</dbReference>
<feature type="chain" id="PRO_5047192753" evidence="2">
    <location>
        <begin position="18"/>
        <end position="195"/>
    </location>
</feature>
<dbReference type="Gene3D" id="3.30.2030.30">
    <property type="match status" value="1"/>
</dbReference>
<dbReference type="EMBL" id="LT629792">
    <property type="protein sequence ID" value="SDT89982.1"/>
    <property type="molecule type" value="Genomic_DNA"/>
</dbReference>
<feature type="signal peptide" evidence="2">
    <location>
        <begin position="1"/>
        <end position="17"/>
    </location>
</feature>
<organism evidence="3 4">
    <name type="scientific">Schaalia radingae</name>
    <dbReference type="NCBI Taxonomy" id="131110"/>
    <lineage>
        <taxon>Bacteria</taxon>
        <taxon>Bacillati</taxon>
        <taxon>Actinomycetota</taxon>
        <taxon>Actinomycetes</taxon>
        <taxon>Actinomycetales</taxon>
        <taxon>Actinomycetaceae</taxon>
        <taxon>Schaalia</taxon>
    </lineage>
</organism>
<dbReference type="Proteomes" id="UP000198976">
    <property type="component" value="Chromosome I"/>
</dbReference>
<feature type="region of interest" description="Disordered" evidence="1">
    <location>
        <begin position="174"/>
        <end position="195"/>
    </location>
</feature>
<evidence type="ECO:0000313" key="3">
    <source>
        <dbReference type="EMBL" id="SDT89982.1"/>
    </source>
</evidence>
<keyword evidence="4" id="KW-1185">Reference proteome</keyword>
<accession>A0ABY0V6D3</accession>
<evidence type="ECO:0000256" key="1">
    <source>
        <dbReference type="SAM" id="MobiDB-lite"/>
    </source>
</evidence>
<evidence type="ECO:0000256" key="2">
    <source>
        <dbReference type="SAM" id="SignalP"/>
    </source>
</evidence>
<feature type="compositionally biased region" description="Polar residues" evidence="1">
    <location>
        <begin position="175"/>
        <end position="195"/>
    </location>
</feature>
<sequence>MRSFLMLPLVTLMVAFALTSCHSSQPTTDNQFWDGSLSLEQRATIEDVQRTILPAFQEILANLSAAGAGQFSELEGPSLTGRATDRNTGKISAFEVATAIAAGHAIPPEEARRITGDIVTPLGMTQFSDLTPDDDDTGEVSYNWFDPDNGGFVELTILPDGSMTVYYISGMRPTDGSTTQAEQWTDGAQSDASAQ</sequence>
<protein>
    <submittedName>
        <fullName evidence="3">Uncharacterized protein</fullName>
    </submittedName>
</protein>
<evidence type="ECO:0000313" key="4">
    <source>
        <dbReference type="Proteomes" id="UP000198976"/>
    </source>
</evidence>
<dbReference type="InterPro" id="IPR032326">
    <property type="entry name" value="DUF4853"/>
</dbReference>
<reference evidence="3 4" key="1">
    <citation type="submission" date="2016-10" db="EMBL/GenBank/DDBJ databases">
        <authorList>
            <person name="Varghese N."/>
            <person name="Submissions S."/>
        </authorList>
    </citation>
    <scope>NUCLEOTIDE SEQUENCE [LARGE SCALE GENOMIC DNA]</scope>
    <source>
        <strain evidence="3 4">DSM 9169</strain>
    </source>
</reference>